<evidence type="ECO:0000256" key="2">
    <source>
        <dbReference type="ARBA" id="ARBA00022574"/>
    </source>
</evidence>
<dbReference type="InterPro" id="IPR015943">
    <property type="entry name" value="WD40/YVTN_repeat-like_dom_sf"/>
</dbReference>
<protein>
    <recommendedName>
        <fullName evidence="9">tRNA (guanine-N(7)-)-methyltransferase non-catalytic subunit</fullName>
    </recommendedName>
</protein>
<dbReference type="GO" id="GO:0005634">
    <property type="term" value="C:nucleus"/>
    <property type="evidence" value="ECO:0007669"/>
    <property type="project" value="UniProtKB-SubCell"/>
</dbReference>
<evidence type="ECO:0000256" key="3">
    <source>
        <dbReference type="ARBA" id="ARBA00022694"/>
    </source>
</evidence>
<organism evidence="8">
    <name type="scientific">Ditylum brightwellii</name>
    <dbReference type="NCBI Taxonomy" id="49249"/>
    <lineage>
        <taxon>Eukaryota</taxon>
        <taxon>Sar</taxon>
        <taxon>Stramenopiles</taxon>
        <taxon>Ochrophyta</taxon>
        <taxon>Bacillariophyta</taxon>
        <taxon>Mediophyceae</taxon>
        <taxon>Lithodesmiophycidae</taxon>
        <taxon>Lithodesmiales</taxon>
        <taxon>Lithodesmiaceae</taxon>
        <taxon>Ditylum</taxon>
    </lineage>
</organism>
<dbReference type="SUPFAM" id="SSF50978">
    <property type="entry name" value="WD40 repeat-like"/>
    <property type="match status" value="1"/>
</dbReference>
<evidence type="ECO:0000313" key="8">
    <source>
        <dbReference type="EMBL" id="CAE4665839.1"/>
    </source>
</evidence>
<sequence>MKQLLQTSSNLLVSALNDHAYAIVTTTNDSAAASVYELVPASSTAEANVRGDSKTSDTSNTIQAVACKTVSTKQKTIMICAVSRLDKTIELYSLPSSGDEKSAEEKMDKKEVKSMAAFRTGKRSCTLSFATVPGEEGDDGIEIIIAADLAGDVTAFPVLISAESSTASDKEGTTPASETVSRLLLGHTASMLTGVKVVTDENKKMRIITSDRDEKIRVSSFPATYVVEGYLLGHTAFVSAIDVASEKGCMRCVSCSGDGTVRLWNYETCEELALLEGVLTKDDDDDDKNETEEKDSEMKDADKGSNDENTADKEEKISESNDDDSFLIPFGVSINSNGTNIAVIREGASFLDIYTIVESSEQDKTAKMKFEKKQTIECSFQPLGIKFVTDNAIYVLTKESVYLQCFQYDESKSLFVENSTLAVCTALKNAAISQDVKMPESVLETDSRGQIKLVKVQQKPAFAKNEELWNNSSRLLTAKKRAARRRKRRREGGNVD</sequence>
<evidence type="ECO:0000256" key="4">
    <source>
        <dbReference type="ARBA" id="ARBA00022737"/>
    </source>
</evidence>
<accession>A0A7S4T5I2</accession>
<feature type="repeat" description="WD" evidence="6">
    <location>
        <begin position="231"/>
        <end position="274"/>
    </location>
</feature>
<evidence type="ECO:0008006" key="9">
    <source>
        <dbReference type="Google" id="ProtNLM"/>
    </source>
</evidence>
<dbReference type="Gene3D" id="2.130.10.10">
    <property type="entry name" value="YVTN repeat-like/Quinoprotein amine dehydrogenase"/>
    <property type="match status" value="1"/>
</dbReference>
<keyword evidence="5" id="KW-0539">Nucleus</keyword>
<dbReference type="Pfam" id="PF00400">
    <property type="entry name" value="WD40"/>
    <property type="match status" value="1"/>
</dbReference>
<dbReference type="PROSITE" id="PS50082">
    <property type="entry name" value="WD_REPEATS_2"/>
    <property type="match status" value="1"/>
</dbReference>
<dbReference type="GO" id="GO:0036265">
    <property type="term" value="P:RNA (guanine-N7)-methylation"/>
    <property type="evidence" value="ECO:0007669"/>
    <property type="project" value="InterPro"/>
</dbReference>
<evidence type="ECO:0000256" key="1">
    <source>
        <dbReference type="ARBA" id="ARBA00004123"/>
    </source>
</evidence>
<dbReference type="PANTHER" id="PTHR16288">
    <property type="entry name" value="WD40 REPEAT PROTEIN 4"/>
    <property type="match status" value="1"/>
</dbReference>
<dbReference type="InterPro" id="IPR028884">
    <property type="entry name" value="Trm82"/>
</dbReference>
<name>A0A7S4T5I2_9STRA</name>
<dbReference type="AlphaFoldDB" id="A0A7S4T5I2"/>
<proteinExistence type="predicted"/>
<dbReference type="GO" id="GO:0005829">
    <property type="term" value="C:cytosol"/>
    <property type="evidence" value="ECO:0007669"/>
    <property type="project" value="TreeGrafter"/>
</dbReference>
<reference evidence="8" key="1">
    <citation type="submission" date="2021-01" db="EMBL/GenBank/DDBJ databases">
        <authorList>
            <person name="Corre E."/>
            <person name="Pelletier E."/>
            <person name="Niang G."/>
            <person name="Scheremetjew M."/>
            <person name="Finn R."/>
            <person name="Kale V."/>
            <person name="Holt S."/>
            <person name="Cochrane G."/>
            <person name="Meng A."/>
            <person name="Brown T."/>
            <person name="Cohen L."/>
        </authorList>
    </citation>
    <scope>NUCLEOTIDE SEQUENCE</scope>
    <source>
        <strain evidence="8">GSO104</strain>
    </source>
</reference>
<feature type="compositionally biased region" description="Acidic residues" evidence="7">
    <location>
        <begin position="282"/>
        <end position="295"/>
    </location>
</feature>
<keyword evidence="4" id="KW-0677">Repeat</keyword>
<evidence type="ECO:0000256" key="6">
    <source>
        <dbReference type="PROSITE-ProRule" id="PRU00221"/>
    </source>
</evidence>
<feature type="compositionally biased region" description="Basic and acidic residues" evidence="7">
    <location>
        <begin position="296"/>
        <end position="319"/>
    </location>
</feature>
<keyword evidence="3" id="KW-0819">tRNA processing</keyword>
<dbReference type="SMART" id="SM00320">
    <property type="entry name" value="WD40"/>
    <property type="match status" value="2"/>
</dbReference>
<dbReference type="GO" id="GO:0006400">
    <property type="term" value="P:tRNA modification"/>
    <property type="evidence" value="ECO:0007669"/>
    <property type="project" value="TreeGrafter"/>
</dbReference>
<keyword evidence="2 6" id="KW-0853">WD repeat</keyword>
<gene>
    <name evidence="8" type="ORF">DBRI00130_LOCUS42878</name>
</gene>
<evidence type="ECO:0000256" key="7">
    <source>
        <dbReference type="SAM" id="MobiDB-lite"/>
    </source>
</evidence>
<dbReference type="PANTHER" id="PTHR16288:SF0">
    <property type="entry name" value="TRNA (GUANINE-N(7)-)-METHYLTRANSFERASE NON-CATALYTIC SUBUNIT WDR4"/>
    <property type="match status" value="1"/>
</dbReference>
<evidence type="ECO:0000256" key="5">
    <source>
        <dbReference type="ARBA" id="ARBA00023242"/>
    </source>
</evidence>
<dbReference type="InterPro" id="IPR001680">
    <property type="entry name" value="WD40_rpt"/>
</dbReference>
<dbReference type="GO" id="GO:0043527">
    <property type="term" value="C:tRNA methyltransferase complex"/>
    <property type="evidence" value="ECO:0007669"/>
    <property type="project" value="TreeGrafter"/>
</dbReference>
<feature type="region of interest" description="Disordered" evidence="7">
    <location>
        <begin position="281"/>
        <end position="322"/>
    </location>
</feature>
<comment type="subcellular location">
    <subcellularLocation>
        <location evidence="1">Nucleus</location>
    </subcellularLocation>
</comment>
<dbReference type="InterPro" id="IPR036322">
    <property type="entry name" value="WD40_repeat_dom_sf"/>
</dbReference>
<dbReference type="EMBL" id="HBNS01059624">
    <property type="protein sequence ID" value="CAE4665839.1"/>
    <property type="molecule type" value="Transcribed_RNA"/>
</dbReference>